<dbReference type="Gene3D" id="3.40.140.10">
    <property type="entry name" value="Cytidine Deaminase, domain 2"/>
    <property type="match status" value="1"/>
</dbReference>
<dbReference type="EC" id="1.1.1.193" evidence="2"/>
<dbReference type="GO" id="GO:0008835">
    <property type="term" value="F:diaminohydroxyphosphoribosylaminopyrimidine deaminase activity"/>
    <property type="evidence" value="ECO:0007669"/>
    <property type="project" value="UniProtKB-EC"/>
</dbReference>
<dbReference type="PROSITE" id="PS51747">
    <property type="entry name" value="CYT_DCMP_DEAMINASES_2"/>
    <property type="match status" value="1"/>
</dbReference>
<dbReference type="EC" id="3.5.4.26" evidence="2"/>
<keyword evidence="2" id="KW-0378">Hydrolase</keyword>
<evidence type="ECO:0000259" key="1">
    <source>
        <dbReference type="PROSITE" id="PS51747"/>
    </source>
</evidence>
<accession>A0A6J4P9B3</accession>
<sequence>MKHAEAIALEAAGARARNSTLYVTLEPHAHFSRTAPCTDALVKAGVRRVVAAMIDPNPIVAGKGIRVLRENGVQVEVGLLEQSARALNRTYIEQFSARAVRKERTALPKTLEISLAN</sequence>
<dbReference type="InterPro" id="IPR002125">
    <property type="entry name" value="CMP_dCMP_dom"/>
</dbReference>
<reference evidence="2" key="1">
    <citation type="submission" date="2020-02" db="EMBL/GenBank/DDBJ databases">
        <authorList>
            <person name="Meier V. D."/>
        </authorList>
    </citation>
    <scope>NUCLEOTIDE SEQUENCE</scope>
    <source>
        <strain evidence="2">AVDCRST_MAG74</strain>
    </source>
</reference>
<dbReference type="Pfam" id="PF00383">
    <property type="entry name" value="dCMP_cyt_deam_1"/>
    <property type="match status" value="1"/>
</dbReference>
<protein>
    <submittedName>
        <fullName evidence="2">Diaminohydroxyphosphoribosylaminopyrimidine deaminase / 5-amino-6-(5-phosphoribosylamino)uracil reductase</fullName>
        <ecNumber evidence="2">1.1.1.193</ecNumber>
        <ecNumber evidence="2">3.5.4.26</ecNumber>
    </submittedName>
</protein>
<keyword evidence="2" id="KW-0560">Oxidoreductase</keyword>
<dbReference type="GO" id="GO:0008703">
    <property type="term" value="F:5-amino-6-(5-phosphoribosylamino)uracil reductase activity"/>
    <property type="evidence" value="ECO:0007669"/>
    <property type="project" value="UniProtKB-EC"/>
</dbReference>
<dbReference type="SUPFAM" id="SSF53927">
    <property type="entry name" value="Cytidine deaminase-like"/>
    <property type="match status" value="1"/>
</dbReference>
<gene>
    <name evidence="2" type="ORF">AVDCRST_MAG74-1788</name>
</gene>
<dbReference type="InterPro" id="IPR016193">
    <property type="entry name" value="Cytidine_deaminase-like"/>
</dbReference>
<feature type="domain" description="CMP/dCMP-type deaminase" evidence="1">
    <location>
        <begin position="1"/>
        <end position="76"/>
    </location>
</feature>
<evidence type="ECO:0000313" key="2">
    <source>
        <dbReference type="EMBL" id="CAA9404406.1"/>
    </source>
</evidence>
<proteinExistence type="predicted"/>
<dbReference type="EMBL" id="CADCUR010000159">
    <property type="protein sequence ID" value="CAA9404406.1"/>
    <property type="molecule type" value="Genomic_DNA"/>
</dbReference>
<name>A0A6J4P9B3_9BACT</name>
<organism evidence="2">
    <name type="scientific">uncultured Pyrinomonadaceae bacterium</name>
    <dbReference type="NCBI Taxonomy" id="2283094"/>
    <lineage>
        <taxon>Bacteria</taxon>
        <taxon>Pseudomonadati</taxon>
        <taxon>Acidobacteriota</taxon>
        <taxon>Blastocatellia</taxon>
        <taxon>Blastocatellales</taxon>
        <taxon>Pyrinomonadaceae</taxon>
        <taxon>environmental samples</taxon>
    </lineage>
</organism>
<dbReference type="AlphaFoldDB" id="A0A6J4P9B3"/>